<proteinExistence type="predicted"/>
<keyword evidence="2" id="KW-1185">Reference proteome</keyword>
<dbReference type="EMBL" id="JAAVXB010000018">
    <property type="protein sequence ID" value="NKF24685.1"/>
    <property type="molecule type" value="Genomic_DNA"/>
</dbReference>
<protein>
    <submittedName>
        <fullName evidence="1">K(+)-transporting ATPase subunit F</fullName>
    </submittedName>
</protein>
<evidence type="ECO:0000313" key="2">
    <source>
        <dbReference type="Proteomes" id="UP000653472"/>
    </source>
</evidence>
<dbReference type="Proteomes" id="UP000653472">
    <property type="component" value="Unassembled WGS sequence"/>
</dbReference>
<organism evidence="1 2">
    <name type="scientific">Solimonas marina</name>
    <dbReference type="NCBI Taxonomy" id="2714601"/>
    <lineage>
        <taxon>Bacteria</taxon>
        <taxon>Pseudomonadati</taxon>
        <taxon>Pseudomonadota</taxon>
        <taxon>Gammaproteobacteria</taxon>
        <taxon>Nevskiales</taxon>
        <taxon>Nevskiaceae</taxon>
        <taxon>Solimonas</taxon>
    </lineage>
</organism>
<comment type="caution">
    <text evidence="1">The sequence shown here is derived from an EMBL/GenBank/DDBJ whole genome shotgun (WGS) entry which is preliminary data.</text>
</comment>
<sequence>MFDLLVGGGVALVLLAYLVYVLARPEHF</sequence>
<dbReference type="AlphaFoldDB" id="A0A969WEK0"/>
<name>A0A969WEK0_9GAMM</name>
<evidence type="ECO:0000313" key="1">
    <source>
        <dbReference type="EMBL" id="NKF24685.1"/>
    </source>
</evidence>
<accession>A0A969WEK0</accession>
<reference evidence="1" key="1">
    <citation type="submission" date="2020-03" db="EMBL/GenBank/DDBJ databases">
        <title>Solimonas marina sp. nov., isolated from deep seawater of the Pacific Ocean.</title>
        <authorList>
            <person name="Liu X."/>
            <person name="Lai Q."/>
            <person name="Sun F."/>
            <person name="Gai Y."/>
            <person name="Li G."/>
            <person name="Shao Z."/>
        </authorList>
    </citation>
    <scope>NUCLEOTIDE SEQUENCE</scope>
    <source>
        <strain evidence="1">C16B3</strain>
    </source>
</reference>
<gene>
    <name evidence="1" type="ORF">G7Y82_20455</name>
</gene>